<dbReference type="Pfam" id="PF12697">
    <property type="entry name" value="Abhydrolase_6"/>
    <property type="match status" value="1"/>
</dbReference>
<dbReference type="PANTHER" id="PTHR43689:SF8">
    <property type="entry name" value="ALPHA_BETA-HYDROLASES SUPERFAMILY PROTEIN"/>
    <property type="match status" value="1"/>
</dbReference>
<sequence length="286" mass="31036">MIGETRARFDGVGTRMLSVSGIGTPVVLLHGYADSADTWRRVLMHMDALGRNAIAVDLPGFGQAEPRRSGPMVPQFDAFVDAVLAEIGPAILVGNSLGAATAVRAAARRGAPVQSVVALDYPLAAQHWPARLARSLDIPAWFWSGLGHVPIPSPVVRSATRWLAPHLLYGPGMRPDPEVMKHWSRTVSRISDVANLARYGFQYAYESAEGHRGMRIACPLVIVHGAKDRIIPVHSSCILHQEIPGSDLLILPCSGHCPQLDNPAEVVRIIVQLLEQIENLRGRARC</sequence>
<dbReference type="Proteomes" id="UP000465609">
    <property type="component" value="Chromosome"/>
</dbReference>
<accession>A0ABM7IKQ9</accession>
<dbReference type="GO" id="GO:0016787">
    <property type="term" value="F:hydrolase activity"/>
    <property type="evidence" value="ECO:0007669"/>
    <property type="project" value="UniProtKB-KW"/>
</dbReference>
<dbReference type="EMBL" id="AP022577">
    <property type="protein sequence ID" value="BBX87383.1"/>
    <property type="molecule type" value="Genomic_DNA"/>
</dbReference>
<organism evidence="2 3">
    <name type="scientific">Mycolicibacterium aubagnense</name>
    <dbReference type="NCBI Taxonomy" id="319707"/>
    <lineage>
        <taxon>Bacteria</taxon>
        <taxon>Bacillati</taxon>
        <taxon>Actinomycetota</taxon>
        <taxon>Actinomycetes</taxon>
        <taxon>Mycobacteriales</taxon>
        <taxon>Mycobacteriaceae</taxon>
        <taxon>Mycolicibacterium</taxon>
    </lineage>
</organism>
<dbReference type="InterPro" id="IPR029058">
    <property type="entry name" value="AB_hydrolase_fold"/>
</dbReference>
<protein>
    <submittedName>
        <fullName evidence="2">Alpha/beta hydrolase fold protein</fullName>
    </submittedName>
</protein>
<evidence type="ECO:0000313" key="2">
    <source>
        <dbReference type="EMBL" id="BBX87383.1"/>
    </source>
</evidence>
<reference evidence="2 3" key="1">
    <citation type="journal article" date="2019" name="Emerg. Microbes Infect.">
        <title>Comprehensive subspecies identification of 175 nontuberculous mycobacteria species based on 7547 genomic profiles.</title>
        <authorList>
            <person name="Matsumoto Y."/>
            <person name="Kinjo T."/>
            <person name="Motooka D."/>
            <person name="Nabeya D."/>
            <person name="Jung N."/>
            <person name="Uechi K."/>
            <person name="Horii T."/>
            <person name="Iida T."/>
            <person name="Fujita J."/>
            <person name="Nakamura S."/>
        </authorList>
    </citation>
    <scope>NUCLEOTIDE SEQUENCE [LARGE SCALE GENOMIC DNA]</scope>
    <source>
        <strain evidence="2 3">JCM 15296</strain>
    </source>
</reference>
<name>A0ABM7IKQ9_9MYCO</name>
<dbReference type="InterPro" id="IPR000073">
    <property type="entry name" value="AB_hydrolase_1"/>
</dbReference>
<gene>
    <name evidence="2" type="ORF">MAUB_52560</name>
</gene>
<evidence type="ECO:0000313" key="3">
    <source>
        <dbReference type="Proteomes" id="UP000465609"/>
    </source>
</evidence>
<dbReference type="InterPro" id="IPR000639">
    <property type="entry name" value="Epox_hydrolase-like"/>
</dbReference>
<dbReference type="Gene3D" id="3.40.50.1820">
    <property type="entry name" value="alpha/beta hydrolase"/>
    <property type="match status" value="1"/>
</dbReference>
<evidence type="ECO:0000259" key="1">
    <source>
        <dbReference type="Pfam" id="PF12697"/>
    </source>
</evidence>
<dbReference type="SUPFAM" id="SSF53474">
    <property type="entry name" value="alpha/beta-Hydrolases"/>
    <property type="match status" value="1"/>
</dbReference>
<keyword evidence="3" id="KW-1185">Reference proteome</keyword>
<dbReference type="PANTHER" id="PTHR43689">
    <property type="entry name" value="HYDROLASE"/>
    <property type="match status" value="1"/>
</dbReference>
<dbReference type="PRINTS" id="PR00412">
    <property type="entry name" value="EPOXHYDRLASE"/>
</dbReference>
<keyword evidence="2" id="KW-0378">Hydrolase</keyword>
<feature type="domain" description="AB hydrolase-1" evidence="1">
    <location>
        <begin position="26"/>
        <end position="268"/>
    </location>
</feature>
<proteinExistence type="predicted"/>
<dbReference type="PRINTS" id="PR00111">
    <property type="entry name" value="ABHYDROLASE"/>
</dbReference>
<dbReference type="RefSeq" id="WP_138229788.1">
    <property type="nucleotide sequence ID" value="NZ_CP122994.1"/>
</dbReference>